<dbReference type="InterPro" id="IPR003010">
    <property type="entry name" value="C-N_Hydrolase"/>
</dbReference>
<feature type="domain" description="CN hydrolase" evidence="3">
    <location>
        <begin position="4"/>
        <end position="253"/>
    </location>
</feature>
<evidence type="ECO:0000313" key="5">
    <source>
        <dbReference type="Proteomes" id="UP000295793"/>
    </source>
</evidence>
<evidence type="ECO:0000259" key="3">
    <source>
        <dbReference type="PROSITE" id="PS50263"/>
    </source>
</evidence>
<evidence type="ECO:0000313" key="4">
    <source>
        <dbReference type="EMBL" id="TCS40101.1"/>
    </source>
</evidence>
<keyword evidence="2" id="KW-0378">Hydrolase</keyword>
<reference evidence="4 5" key="1">
    <citation type="submission" date="2019-03" db="EMBL/GenBank/DDBJ databases">
        <title>Genomic Encyclopedia of Archaeal and Bacterial Type Strains, Phase II (KMG-II): from individual species to whole genera.</title>
        <authorList>
            <person name="Goeker M."/>
        </authorList>
    </citation>
    <scope>NUCLEOTIDE SEQUENCE [LARGE SCALE GENOMIC DNA]</scope>
    <source>
        <strain evidence="4 5">DSM 15388</strain>
    </source>
</reference>
<evidence type="ECO:0000256" key="2">
    <source>
        <dbReference type="ARBA" id="ARBA00022801"/>
    </source>
</evidence>
<evidence type="ECO:0000256" key="1">
    <source>
        <dbReference type="ARBA" id="ARBA00010613"/>
    </source>
</evidence>
<protein>
    <submittedName>
        <fullName evidence="4">Nitrilase</fullName>
    </submittedName>
</protein>
<dbReference type="Pfam" id="PF00795">
    <property type="entry name" value="CN_hydrolase"/>
    <property type="match status" value="1"/>
</dbReference>
<gene>
    <name evidence="4" type="ORF">BCF53_11017</name>
</gene>
<dbReference type="PANTHER" id="PTHR23088">
    <property type="entry name" value="NITRILASE-RELATED"/>
    <property type="match status" value="1"/>
</dbReference>
<dbReference type="InterPro" id="IPR036526">
    <property type="entry name" value="C-N_Hydrolase_sf"/>
</dbReference>
<dbReference type="GO" id="GO:0016811">
    <property type="term" value="F:hydrolase activity, acting on carbon-nitrogen (but not peptide) bonds, in linear amides"/>
    <property type="evidence" value="ECO:0007669"/>
    <property type="project" value="InterPro"/>
</dbReference>
<dbReference type="PROSITE" id="PS50263">
    <property type="entry name" value="CN_HYDROLASE"/>
    <property type="match status" value="1"/>
</dbReference>
<dbReference type="Proteomes" id="UP000295793">
    <property type="component" value="Unassembled WGS sequence"/>
</dbReference>
<dbReference type="CDD" id="cd07572">
    <property type="entry name" value="nit"/>
    <property type="match status" value="1"/>
</dbReference>
<dbReference type="RefSeq" id="WP_132701999.1">
    <property type="nucleotide sequence ID" value="NZ_SLZR01000010.1"/>
</dbReference>
<sequence>MKNIRMLFIQMTSGANLQQNLDKVASELAQQAPGSVDMVIVPEMFALFGSKEQRALAEQETTFNGPVGSVIRQLAVEHGVWIVAGSVPAMASASNPMARCHVVDAEGELVASYDKIHLFDANVTDKQGAYRESDDYSAGSEVVCFDSPWGRLGLAICYDLRFPELFRQLAEQGAELVIVPAAFTYVTGKAHWEVLCRARAIENGLFIAAVNQAGQHDAKRQTWGHSMLVTPWGEFESLADSAGSKVFTADLSKIEQARTALPVHQHRKLL</sequence>
<dbReference type="OrthoDB" id="9811121at2"/>
<proteinExistence type="inferred from homology"/>
<accession>A0A4R3I7J9</accession>
<dbReference type="PANTHER" id="PTHR23088:SF27">
    <property type="entry name" value="DEAMINATED GLUTATHIONE AMIDASE"/>
    <property type="match status" value="1"/>
</dbReference>
<dbReference type="Gene3D" id="3.60.110.10">
    <property type="entry name" value="Carbon-nitrogen hydrolase"/>
    <property type="match status" value="1"/>
</dbReference>
<organism evidence="4 5">
    <name type="scientific">Reinekea marinisedimentorum</name>
    <dbReference type="NCBI Taxonomy" id="230495"/>
    <lineage>
        <taxon>Bacteria</taxon>
        <taxon>Pseudomonadati</taxon>
        <taxon>Pseudomonadota</taxon>
        <taxon>Gammaproteobacteria</taxon>
        <taxon>Oceanospirillales</taxon>
        <taxon>Saccharospirillaceae</taxon>
        <taxon>Reinekea</taxon>
    </lineage>
</organism>
<name>A0A4R3I7J9_9GAMM</name>
<dbReference type="InterPro" id="IPR045254">
    <property type="entry name" value="Nit1/2_C-N_Hydrolase"/>
</dbReference>
<dbReference type="PROSITE" id="PS01227">
    <property type="entry name" value="UPF0012"/>
    <property type="match status" value="1"/>
</dbReference>
<comment type="similarity">
    <text evidence="1">Belongs to the carbon-nitrogen hydrolase superfamily. NIT1/NIT2 family.</text>
</comment>
<keyword evidence="5" id="KW-1185">Reference proteome</keyword>
<dbReference type="SUPFAM" id="SSF56317">
    <property type="entry name" value="Carbon-nitrogen hydrolase"/>
    <property type="match status" value="1"/>
</dbReference>
<dbReference type="InterPro" id="IPR001110">
    <property type="entry name" value="UPF0012_CS"/>
</dbReference>
<comment type="caution">
    <text evidence="4">The sequence shown here is derived from an EMBL/GenBank/DDBJ whole genome shotgun (WGS) entry which is preliminary data.</text>
</comment>
<dbReference type="EMBL" id="SLZR01000010">
    <property type="protein sequence ID" value="TCS40101.1"/>
    <property type="molecule type" value="Genomic_DNA"/>
</dbReference>
<dbReference type="AlphaFoldDB" id="A0A4R3I7J9"/>